<name>A0A2N0TSF9_9FLAO</name>
<organism evidence="1 2">
    <name type="scientific">Salegentibacter salinarum</name>
    <dbReference type="NCBI Taxonomy" id="447422"/>
    <lineage>
        <taxon>Bacteria</taxon>
        <taxon>Pseudomonadati</taxon>
        <taxon>Bacteroidota</taxon>
        <taxon>Flavobacteriia</taxon>
        <taxon>Flavobacteriales</taxon>
        <taxon>Flavobacteriaceae</taxon>
        <taxon>Salegentibacter</taxon>
    </lineage>
</organism>
<proteinExistence type="predicted"/>
<evidence type="ECO:0000313" key="1">
    <source>
        <dbReference type="EMBL" id="PKD17672.1"/>
    </source>
</evidence>
<evidence type="ECO:0000313" key="2">
    <source>
        <dbReference type="Proteomes" id="UP000232673"/>
    </source>
</evidence>
<accession>A0A2N0TSF9</accession>
<dbReference type="OrthoDB" id="9947938at2"/>
<reference evidence="1 2" key="1">
    <citation type="submission" date="2015-10" db="EMBL/GenBank/DDBJ databases">
        <title>Draft genome sequence of Salegentibacter salinarum KCTC 12975.</title>
        <authorList>
            <person name="Lin W."/>
            <person name="Zheng Q."/>
        </authorList>
    </citation>
    <scope>NUCLEOTIDE SEQUENCE [LARGE SCALE GENOMIC DNA]</scope>
    <source>
        <strain evidence="1 2">KCTC 12975</strain>
    </source>
</reference>
<comment type="caution">
    <text evidence="1">The sequence shown here is derived from an EMBL/GenBank/DDBJ whole genome shotgun (WGS) entry which is preliminary data.</text>
</comment>
<dbReference type="RefSeq" id="WP_079712261.1">
    <property type="nucleotide sequence ID" value="NZ_FUZC01000003.1"/>
</dbReference>
<keyword evidence="2" id="KW-1185">Reference proteome</keyword>
<dbReference type="Proteomes" id="UP000232673">
    <property type="component" value="Unassembled WGS sequence"/>
</dbReference>
<sequence length="296" mass="35066">MRLNKDHKKSHIIGKLKVPYSLNEPFFRRKKWVDEHDTKKLEEYATGFFVMFLRNIERRKVLYSSPNPDDDHKNPDTYVHLDGKLDGIQIVQLTLNNHLTNFNQTKRLCEDISRFITNEYKPPIKINIQIYPPWETERPPKFSTKMRKKVAKEIAATMEKNIQILKEKKEYLNFELDRKIFGKVADSFNLYPIPSSYHSTFFGDNNVYIDYEFDAIQISEEDIISACNKIYSDKNGGNSEILLIWGDKNHFMGTESLIIDNLKQRFQTTTFKSVYFLAFHNLLDVQERIYNCEKII</sequence>
<dbReference type="AlphaFoldDB" id="A0A2N0TSF9"/>
<protein>
    <submittedName>
        <fullName evidence="1">Uncharacterized protein</fullName>
    </submittedName>
</protein>
<dbReference type="EMBL" id="LKTS01000034">
    <property type="protein sequence ID" value="PKD17672.1"/>
    <property type="molecule type" value="Genomic_DNA"/>
</dbReference>
<gene>
    <name evidence="1" type="ORF">APR41_05540</name>
</gene>